<reference evidence="4 5" key="1">
    <citation type="submission" date="2018-10" db="EMBL/GenBank/DDBJ databases">
        <authorList>
            <person name="Grouzdev D.S."/>
            <person name="Krutkina M.S."/>
            <person name="Tourova T.P."/>
            <person name="Nazina T.N."/>
        </authorList>
    </citation>
    <scope>NUCLEOTIDE SEQUENCE [LARGE SCALE GENOMIC DNA]</scope>
    <source>
        <strain evidence="4 5">435</strain>
    </source>
</reference>
<comment type="function">
    <text evidence="3">Required for maturation of urease via the functional incorporation of the urease nickel metallocenter.</text>
</comment>
<dbReference type="RefSeq" id="WP_121450558.1">
    <property type="nucleotide sequence ID" value="NZ_RBWE01000001.1"/>
</dbReference>
<protein>
    <recommendedName>
        <fullName evidence="3">Urease accessory protein UreD</fullName>
    </recommendedName>
</protein>
<organism evidence="4 5">
    <name type="scientific">Desulfofundulus salinus</name>
    <dbReference type="NCBI Taxonomy" id="2419843"/>
    <lineage>
        <taxon>Bacteria</taxon>
        <taxon>Bacillati</taxon>
        <taxon>Bacillota</taxon>
        <taxon>Clostridia</taxon>
        <taxon>Eubacteriales</taxon>
        <taxon>Peptococcaceae</taxon>
        <taxon>Desulfofundulus</taxon>
    </lineage>
</organism>
<dbReference type="Proteomes" id="UP000271256">
    <property type="component" value="Unassembled WGS sequence"/>
</dbReference>
<comment type="subunit">
    <text evidence="3">UreD, UreF and UreG form a complex that acts as a GTP-hydrolysis-dependent molecular chaperone, activating the urease apoprotein by helping to assemble the nickel containing metallocenter of UreC. The UreE protein probably delivers the nickel.</text>
</comment>
<name>A0A494WVA7_9FIRM</name>
<dbReference type="AlphaFoldDB" id="A0A494WVA7"/>
<dbReference type="PANTHER" id="PTHR33643">
    <property type="entry name" value="UREASE ACCESSORY PROTEIN D"/>
    <property type="match status" value="1"/>
</dbReference>
<keyword evidence="3" id="KW-0963">Cytoplasm</keyword>
<evidence type="ECO:0000313" key="4">
    <source>
        <dbReference type="EMBL" id="RKO66112.1"/>
    </source>
</evidence>
<evidence type="ECO:0000256" key="1">
    <source>
        <dbReference type="ARBA" id="ARBA00007177"/>
    </source>
</evidence>
<gene>
    <name evidence="3" type="primary">ureD</name>
    <name evidence="4" type="ORF">D7024_03570</name>
</gene>
<sequence>MKKEILTTISSPLHIGKQGHLYIKLSHKEGFTYIDDSYCVAPLKIAKPFYLDSSGEVFLYIMNPTGGMVQGDRYRMDVVLEPGAQAFLTSQAATKIYRMEYDYAAATDCFKVKEGALLEYFPDPVIPFAGSRFVGETEIIIDRGGSAFIGEILFPGRLKRGEMFQYDFYSRRTRVFYQGELVYYDFFDLRPKDKKVDVLGMFEGYTYYGQLTIFSSAVTRELSDLLHFALQDTSGLTGSASLTQKYGVIVRILGSNSIQLTSALTKCWDISHKFLLGRPAPKIRKY</sequence>
<proteinExistence type="inferred from homology"/>
<keyword evidence="5" id="KW-1185">Reference proteome</keyword>
<dbReference type="HAMAP" id="MF_01384">
    <property type="entry name" value="UreD"/>
    <property type="match status" value="1"/>
</dbReference>
<keyword evidence="2 3" id="KW-0143">Chaperone</keyword>
<evidence type="ECO:0000313" key="5">
    <source>
        <dbReference type="Proteomes" id="UP000271256"/>
    </source>
</evidence>
<comment type="subcellular location">
    <subcellularLocation>
        <location evidence="3">Cytoplasm</location>
    </subcellularLocation>
</comment>
<dbReference type="Pfam" id="PF01774">
    <property type="entry name" value="UreD"/>
    <property type="match status" value="1"/>
</dbReference>
<dbReference type="OrthoDB" id="5328682at2"/>
<keyword evidence="3" id="KW-0996">Nickel insertion</keyword>
<accession>A0A494WVA7</accession>
<comment type="similarity">
    <text evidence="1 3">Belongs to the UreD family.</text>
</comment>
<comment type="caution">
    <text evidence="4">The sequence shown here is derived from an EMBL/GenBank/DDBJ whole genome shotgun (WGS) entry which is preliminary data.</text>
</comment>
<dbReference type="GO" id="GO:0016151">
    <property type="term" value="F:nickel cation binding"/>
    <property type="evidence" value="ECO:0007669"/>
    <property type="project" value="UniProtKB-UniRule"/>
</dbReference>
<dbReference type="GO" id="GO:0005737">
    <property type="term" value="C:cytoplasm"/>
    <property type="evidence" value="ECO:0007669"/>
    <property type="project" value="UniProtKB-SubCell"/>
</dbReference>
<dbReference type="EMBL" id="RBWE01000001">
    <property type="protein sequence ID" value="RKO66112.1"/>
    <property type="molecule type" value="Genomic_DNA"/>
</dbReference>
<evidence type="ECO:0000256" key="3">
    <source>
        <dbReference type="HAMAP-Rule" id="MF_01384"/>
    </source>
</evidence>
<dbReference type="PANTHER" id="PTHR33643:SF1">
    <property type="entry name" value="UREASE ACCESSORY PROTEIN D"/>
    <property type="match status" value="1"/>
</dbReference>
<evidence type="ECO:0000256" key="2">
    <source>
        <dbReference type="ARBA" id="ARBA00023186"/>
    </source>
</evidence>
<dbReference type="InterPro" id="IPR002669">
    <property type="entry name" value="UreD"/>
</dbReference>